<feature type="binding site" evidence="11">
    <location>
        <position position="59"/>
    </location>
    <ligand>
        <name>NADP(+)</name>
        <dbReference type="ChEBI" id="CHEBI:58349"/>
    </ligand>
</feature>
<dbReference type="InterPro" id="IPR000453">
    <property type="entry name" value="Chorismate_synth"/>
</dbReference>
<comment type="function">
    <text evidence="11">Catalyzes the anti-1,4-elimination of the C-3 phosphate and the C-6 proR hydrogen from 5-enolpyruvylshikimate-3-phosphate (EPSP) to yield chorismate, which is the branch point compound that serves as the starting substrate for the three terminal pathways of aromatic amino acid biosynthesis. This reaction introduces a second double bond into the aromatic ring system.</text>
</comment>
<dbReference type="PROSITE" id="PS00787">
    <property type="entry name" value="CHORISMATE_SYNTHASE_1"/>
    <property type="match status" value="1"/>
</dbReference>
<dbReference type="NCBIfam" id="NF003793">
    <property type="entry name" value="PRK05382.1"/>
    <property type="match status" value="1"/>
</dbReference>
<dbReference type="PANTHER" id="PTHR21085">
    <property type="entry name" value="CHORISMATE SYNTHASE"/>
    <property type="match status" value="1"/>
</dbReference>
<dbReference type="Proteomes" id="UP000267019">
    <property type="component" value="Unassembled WGS sequence"/>
</dbReference>
<evidence type="ECO:0000256" key="12">
    <source>
        <dbReference type="RuleBase" id="RU000605"/>
    </source>
</evidence>
<keyword evidence="5 11" id="KW-0285">Flavoprotein</keyword>
<name>A0A660L6H6_9BACL</name>
<dbReference type="EMBL" id="RBIJ01000001">
    <property type="protein sequence ID" value="RKQ88432.1"/>
    <property type="molecule type" value="Genomic_DNA"/>
</dbReference>
<dbReference type="NCBIfam" id="TIGR00033">
    <property type="entry name" value="aroC"/>
    <property type="match status" value="1"/>
</dbReference>
<evidence type="ECO:0000256" key="6">
    <source>
        <dbReference type="ARBA" id="ARBA00022643"/>
    </source>
</evidence>
<keyword evidence="6 11" id="KW-0288">FMN</keyword>
<dbReference type="Gene3D" id="3.60.150.10">
    <property type="entry name" value="Chorismate synthase AroC"/>
    <property type="match status" value="1"/>
</dbReference>
<keyword evidence="9 11" id="KW-0057">Aromatic amino acid biosynthesis</keyword>
<dbReference type="HAMAP" id="MF_00300">
    <property type="entry name" value="Chorismate_synth"/>
    <property type="match status" value="1"/>
</dbReference>
<comment type="similarity">
    <text evidence="2 11 12">Belongs to the chorismate synthase family.</text>
</comment>
<evidence type="ECO:0000313" key="14">
    <source>
        <dbReference type="Proteomes" id="UP000267019"/>
    </source>
</evidence>
<dbReference type="PIRSF" id="PIRSF001456">
    <property type="entry name" value="Chorismate_synth"/>
    <property type="match status" value="1"/>
</dbReference>
<feature type="binding site" evidence="11">
    <location>
        <begin position="334"/>
        <end position="338"/>
    </location>
    <ligand>
        <name>FMN</name>
        <dbReference type="ChEBI" id="CHEBI:58210"/>
    </ligand>
</feature>
<comment type="cofactor">
    <cofactor evidence="11 12">
        <name>FMNH2</name>
        <dbReference type="ChEBI" id="CHEBI:57618"/>
    </cofactor>
    <text evidence="11 12">Reduced FMN (FMNH(2)).</text>
</comment>
<dbReference type="UniPathway" id="UPA00053">
    <property type="reaction ID" value="UER00090"/>
</dbReference>
<evidence type="ECO:0000256" key="9">
    <source>
        <dbReference type="ARBA" id="ARBA00023141"/>
    </source>
</evidence>
<feature type="binding site" evidence="11">
    <location>
        <position position="319"/>
    </location>
    <ligand>
        <name>FMN</name>
        <dbReference type="ChEBI" id="CHEBI:58210"/>
    </ligand>
</feature>
<comment type="subunit">
    <text evidence="11">Homotetramer.</text>
</comment>
<dbReference type="FunFam" id="3.60.150.10:FF:000002">
    <property type="entry name" value="Chorismate synthase"/>
    <property type="match status" value="1"/>
</dbReference>
<dbReference type="PROSITE" id="PS00789">
    <property type="entry name" value="CHORISMATE_SYNTHASE_3"/>
    <property type="match status" value="1"/>
</dbReference>
<feature type="binding site" evidence="11">
    <location>
        <begin position="152"/>
        <end position="154"/>
    </location>
    <ligand>
        <name>FMN</name>
        <dbReference type="ChEBI" id="CHEBI:58210"/>
    </ligand>
</feature>
<dbReference type="GO" id="GO:0009073">
    <property type="term" value="P:aromatic amino acid family biosynthetic process"/>
    <property type="evidence" value="ECO:0007669"/>
    <property type="project" value="UniProtKB-KW"/>
</dbReference>
<dbReference type="AlphaFoldDB" id="A0A660L6H6"/>
<keyword evidence="7 11" id="KW-0274">FAD</keyword>
<keyword evidence="14" id="KW-1185">Reference proteome</keyword>
<evidence type="ECO:0000256" key="8">
    <source>
        <dbReference type="ARBA" id="ARBA00022857"/>
    </source>
</evidence>
<evidence type="ECO:0000256" key="10">
    <source>
        <dbReference type="ARBA" id="ARBA00023239"/>
    </source>
</evidence>
<gene>
    <name evidence="11" type="primary">aroC</name>
    <name evidence="13" type="ORF">C7438_0065</name>
</gene>
<keyword evidence="10 11" id="KW-0456">Lyase</keyword>
<comment type="pathway">
    <text evidence="1 11 12">Metabolic intermediate biosynthesis; chorismate biosynthesis; chorismate from D-erythrose 4-phosphate and phosphoenolpyruvate: step 7/7.</text>
</comment>
<evidence type="ECO:0000256" key="5">
    <source>
        <dbReference type="ARBA" id="ARBA00022630"/>
    </source>
</evidence>
<reference evidence="13 14" key="1">
    <citation type="submission" date="2018-10" db="EMBL/GenBank/DDBJ databases">
        <title>Genomic Encyclopedia of Type Strains, Phase IV (KMG-IV): sequencing the most valuable type-strain genomes for metagenomic binning, comparative biology and taxonomic classification.</title>
        <authorList>
            <person name="Goeker M."/>
        </authorList>
    </citation>
    <scope>NUCLEOTIDE SEQUENCE [LARGE SCALE GENOMIC DNA]</scope>
    <source>
        <strain evidence="13 14">DSM 22653</strain>
    </source>
</reference>
<dbReference type="GO" id="GO:0005829">
    <property type="term" value="C:cytosol"/>
    <property type="evidence" value="ECO:0007669"/>
    <property type="project" value="TreeGrafter"/>
</dbReference>
<evidence type="ECO:0000256" key="3">
    <source>
        <dbReference type="ARBA" id="ARBA00013036"/>
    </source>
</evidence>
<protein>
    <recommendedName>
        <fullName evidence="3 11">Chorismate synthase</fullName>
        <shortName evidence="11">CS</shortName>
        <ecNumber evidence="3 11">4.2.3.5</ecNumber>
    </recommendedName>
    <alternativeName>
        <fullName evidence="11">5-enolpyruvylshikimate-3-phosphate phospholyase</fullName>
    </alternativeName>
</protein>
<evidence type="ECO:0000256" key="4">
    <source>
        <dbReference type="ARBA" id="ARBA00022605"/>
    </source>
</evidence>
<dbReference type="Pfam" id="PF01264">
    <property type="entry name" value="Chorismate_synt"/>
    <property type="match status" value="1"/>
</dbReference>
<feature type="binding site" evidence="11">
    <location>
        <position position="361"/>
    </location>
    <ligand>
        <name>FMN</name>
        <dbReference type="ChEBI" id="CHEBI:58210"/>
    </ligand>
</feature>
<feature type="binding site" evidence="11">
    <location>
        <position position="53"/>
    </location>
    <ligand>
        <name>NADP(+)</name>
        <dbReference type="ChEBI" id="CHEBI:58349"/>
    </ligand>
</feature>
<keyword evidence="8 11" id="KW-0521">NADP</keyword>
<dbReference type="EC" id="4.2.3.5" evidence="3 11"/>
<comment type="catalytic activity">
    <reaction evidence="11 12">
        <text>5-O-(1-carboxyvinyl)-3-phosphoshikimate = chorismate + phosphate</text>
        <dbReference type="Rhea" id="RHEA:21020"/>
        <dbReference type="ChEBI" id="CHEBI:29748"/>
        <dbReference type="ChEBI" id="CHEBI:43474"/>
        <dbReference type="ChEBI" id="CHEBI:57701"/>
        <dbReference type="EC" id="4.2.3.5"/>
    </reaction>
</comment>
<dbReference type="InterPro" id="IPR020541">
    <property type="entry name" value="Chorismate_synthase_CS"/>
</dbReference>
<evidence type="ECO:0000256" key="1">
    <source>
        <dbReference type="ARBA" id="ARBA00005044"/>
    </source>
</evidence>
<dbReference type="CDD" id="cd07304">
    <property type="entry name" value="Chorismate_synthase"/>
    <property type="match status" value="1"/>
</dbReference>
<dbReference type="SUPFAM" id="SSF103263">
    <property type="entry name" value="Chorismate synthase, AroC"/>
    <property type="match status" value="1"/>
</dbReference>
<sequence length="411" mass="44626">MAEAVCHEKGSVRTVRYLTAGESHGPALVGIVEGFPAGLAVAAADIDRELARRQGGYGRGGRQTIERDRVRILAGVRHGRTTGAPIALYLENRDHENWREALSPEPPSLPDDLSPEERDRRLRRVWAPRPGHADLAGVLKYGHTDVRDVLERASARETAMRVAIGALARRLLAELGIVVVGQVKALGGVVSRVDLLSLPPEEVRQRTEASAVYTLDPEAEGEMIRRIDEARREGDTLGGVLEVAVWGLPPGVGSYVHWDRKLDARLARAAMSVQAIKGVEIGDGFSLADRRGSEAHDAITYDAERGFVRPTNRAGGIEGGMSNGMPILLRAAKKPIPTLMKNPLPSVDLRTKEPVRAAVERSDVTAVPAALVVLENVIAWEIAAALVETFPADRFDDLRDAVARARERMRG</sequence>
<dbReference type="GO" id="GO:0010181">
    <property type="term" value="F:FMN binding"/>
    <property type="evidence" value="ECO:0007669"/>
    <property type="project" value="TreeGrafter"/>
</dbReference>
<accession>A0A660L6H6</accession>
<evidence type="ECO:0000256" key="11">
    <source>
        <dbReference type="HAMAP-Rule" id="MF_00300"/>
    </source>
</evidence>
<dbReference type="PANTHER" id="PTHR21085:SF0">
    <property type="entry name" value="CHORISMATE SYNTHASE"/>
    <property type="match status" value="1"/>
</dbReference>
<organism evidence="13 14">
    <name type="scientific">Brockia lithotrophica</name>
    <dbReference type="NCBI Taxonomy" id="933949"/>
    <lineage>
        <taxon>Bacteria</taxon>
        <taxon>Bacillati</taxon>
        <taxon>Bacillota</taxon>
        <taxon>Bacilli</taxon>
        <taxon>Bacillales</taxon>
        <taxon>Bacillales Family X. Incertae Sedis</taxon>
        <taxon>Brockia</taxon>
    </lineage>
</organism>
<evidence type="ECO:0000256" key="2">
    <source>
        <dbReference type="ARBA" id="ARBA00008014"/>
    </source>
</evidence>
<dbReference type="GO" id="GO:0008652">
    <property type="term" value="P:amino acid biosynthetic process"/>
    <property type="evidence" value="ECO:0007669"/>
    <property type="project" value="UniProtKB-KW"/>
</dbReference>
<feature type="binding site" evidence="11">
    <location>
        <begin position="274"/>
        <end position="275"/>
    </location>
    <ligand>
        <name>FMN</name>
        <dbReference type="ChEBI" id="CHEBI:58210"/>
    </ligand>
</feature>
<dbReference type="PROSITE" id="PS00788">
    <property type="entry name" value="CHORISMATE_SYNTHASE_2"/>
    <property type="match status" value="1"/>
</dbReference>
<evidence type="ECO:0000313" key="13">
    <source>
        <dbReference type="EMBL" id="RKQ88432.1"/>
    </source>
</evidence>
<evidence type="ECO:0000256" key="7">
    <source>
        <dbReference type="ARBA" id="ARBA00022827"/>
    </source>
</evidence>
<proteinExistence type="inferred from homology"/>
<keyword evidence="4 11" id="KW-0028">Amino-acid biosynthesis</keyword>
<comment type="caution">
    <text evidence="13">The sequence shown here is derived from an EMBL/GenBank/DDBJ whole genome shotgun (WGS) entry which is preliminary data.</text>
</comment>
<dbReference type="InterPro" id="IPR035904">
    <property type="entry name" value="Chorismate_synth_AroC_sf"/>
</dbReference>
<dbReference type="GO" id="GO:0009423">
    <property type="term" value="P:chorismate biosynthetic process"/>
    <property type="evidence" value="ECO:0007669"/>
    <property type="project" value="UniProtKB-UniRule"/>
</dbReference>
<dbReference type="GO" id="GO:0004107">
    <property type="term" value="F:chorismate synthase activity"/>
    <property type="evidence" value="ECO:0007669"/>
    <property type="project" value="UniProtKB-UniRule"/>
</dbReference>